<dbReference type="GO" id="GO:0003743">
    <property type="term" value="F:translation initiation factor activity"/>
    <property type="evidence" value="ECO:0007669"/>
    <property type="project" value="UniProtKB-KW"/>
</dbReference>
<protein>
    <submittedName>
        <fullName evidence="2">Translation initiation factor IF-2</fullName>
    </submittedName>
</protein>
<keyword evidence="2" id="KW-0648">Protein biosynthesis</keyword>
<evidence type="ECO:0000313" key="3">
    <source>
        <dbReference type="Proteomes" id="UP000325081"/>
    </source>
</evidence>
<evidence type="ECO:0000313" key="2">
    <source>
        <dbReference type="EMBL" id="GER37085.1"/>
    </source>
</evidence>
<sequence>MVSGSAWRGLTGRKTRNPLTPFTPPPDSPCTGPDASASGRFPPERRAETAARPSAPAQDSSALSSPRSTSSASGTRRRRTARSERGSPGTCGGRICSSCGMAGARIPCPRGCSRRTRHGGGRPQPRPPTSVVENWRIDRWWSAPWREMLL</sequence>
<evidence type="ECO:0000256" key="1">
    <source>
        <dbReference type="SAM" id="MobiDB-lite"/>
    </source>
</evidence>
<feature type="region of interest" description="Disordered" evidence="1">
    <location>
        <begin position="1"/>
        <end position="130"/>
    </location>
</feature>
<feature type="compositionally biased region" description="Low complexity" evidence="1">
    <location>
        <begin position="60"/>
        <end position="74"/>
    </location>
</feature>
<proteinExistence type="predicted"/>
<dbReference type="AlphaFoldDB" id="A0A5A7PW44"/>
<accession>A0A5A7PW44</accession>
<comment type="caution">
    <text evidence="2">The sequence shown here is derived from an EMBL/GenBank/DDBJ whole genome shotgun (WGS) entry which is preliminary data.</text>
</comment>
<keyword evidence="3" id="KW-1185">Reference proteome</keyword>
<name>A0A5A7PW44_STRAF</name>
<dbReference type="EMBL" id="BKCP01005283">
    <property type="protein sequence ID" value="GER37085.1"/>
    <property type="molecule type" value="Genomic_DNA"/>
</dbReference>
<reference evidence="3" key="1">
    <citation type="journal article" date="2019" name="Curr. Biol.">
        <title>Genome Sequence of Striga asiatica Provides Insight into the Evolution of Plant Parasitism.</title>
        <authorList>
            <person name="Yoshida S."/>
            <person name="Kim S."/>
            <person name="Wafula E.K."/>
            <person name="Tanskanen J."/>
            <person name="Kim Y.M."/>
            <person name="Honaas L."/>
            <person name="Yang Z."/>
            <person name="Spallek T."/>
            <person name="Conn C.E."/>
            <person name="Ichihashi Y."/>
            <person name="Cheong K."/>
            <person name="Cui S."/>
            <person name="Der J.P."/>
            <person name="Gundlach H."/>
            <person name="Jiao Y."/>
            <person name="Hori C."/>
            <person name="Ishida J.K."/>
            <person name="Kasahara H."/>
            <person name="Kiba T."/>
            <person name="Kim M.S."/>
            <person name="Koo N."/>
            <person name="Laohavisit A."/>
            <person name="Lee Y.H."/>
            <person name="Lumba S."/>
            <person name="McCourt P."/>
            <person name="Mortimer J.C."/>
            <person name="Mutuku J.M."/>
            <person name="Nomura T."/>
            <person name="Sasaki-Sekimoto Y."/>
            <person name="Seto Y."/>
            <person name="Wang Y."/>
            <person name="Wakatake T."/>
            <person name="Sakakibara H."/>
            <person name="Demura T."/>
            <person name="Yamaguchi S."/>
            <person name="Yoneyama K."/>
            <person name="Manabe R.I."/>
            <person name="Nelson D.C."/>
            <person name="Schulman A.H."/>
            <person name="Timko M.P."/>
            <person name="dePamphilis C.W."/>
            <person name="Choi D."/>
            <person name="Shirasu K."/>
        </authorList>
    </citation>
    <scope>NUCLEOTIDE SEQUENCE [LARGE SCALE GENOMIC DNA]</scope>
    <source>
        <strain evidence="3">cv. UVA1</strain>
    </source>
</reference>
<gene>
    <name evidence="2" type="ORF">STAS_13479</name>
</gene>
<keyword evidence="2" id="KW-0396">Initiation factor</keyword>
<dbReference type="Proteomes" id="UP000325081">
    <property type="component" value="Unassembled WGS sequence"/>
</dbReference>
<organism evidence="2 3">
    <name type="scientific">Striga asiatica</name>
    <name type="common">Asiatic witchweed</name>
    <name type="synonym">Buchnera asiatica</name>
    <dbReference type="NCBI Taxonomy" id="4170"/>
    <lineage>
        <taxon>Eukaryota</taxon>
        <taxon>Viridiplantae</taxon>
        <taxon>Streptophyta</taxon>
        <taxon>Embryophyta</taxon>
        <taxon>Tracheophyta</taxon>
        <taxon>Spermatophyta</taxon>
        <taxon>Magnoliopsida</taxon>
        <taxon>eudicotyledons</taxon>
        <taxon>Gunneridae</taxon>
        <taxon>Pentapetalae</taxon>
        <taxon>asterids</taxon>
        <taxon>lamiids</taxon>
        <taxon>Lamiales</taxon>
        <taxon>Orobanchaceae</taxon>
        <taxon>Buchnereae</taxon>
        <taxon>Striga</taxon>
    </lineage>
</organism>